<sequence>MANQTIFDHFEIVAFSTKNHPVLFALFLFIYLVGLLGNIIIITCVISNVRLHTPMYFSISNLSTVDMMFTSSTLPKLMDIFLTRNNSISVAECFTQMFFYLFAAGTEDILLSFMAYDRYVAICKPLYYQVIMSNQKFIVFLLSIWMSAYVNALFFTLNVSQIDICHSNKIQHFFCETKALDRIACPNIRLHLILYFEIIVLGLLPFLLSLLSYIKIISVVLRIPSTVGRKKAFSTCTSHLTILGMYYVAGMCMYIKPPSEHLEEQDLVFSTLYTAVTPMLNPIIYSLRNQDVKAAIKTTINRIFSK</sequence>
<dbReference type="GO" id="GO:0004984">
    <property type="term" value="F:olfactory receptor activity"/>
    <property type="evidence" value="ECO:0007669"/>
    <property type="project" value="InterPro"/>
</dbReference>
<evidence type="ECO:0000256" key="6">
    <source>
        <dbReference type="ARBA" id="ARBA00023040"/>
    </source>
</evidence>
<feature type="transmembrane region" description="Helical" evidence="10">
    <location>
        <begin position="232"/>
        <end position="255"/>
    </location>
</feature>
<feature type="transmembrane region" description="Helical" evidence="10">
    <location>
        <begin position="22"/>
        <end position="46"/>
    </location>
</feature>
<evidence type="ECO:0000259" key="11">
    <source>
        <dbReference type="PROSITE" id="PS50262"/>
    </source>
</evidence>
<keyword evidence="6" id="KW-0297">G-protein coupled receptor</keyword>
<gene>
    <name evidence="13" type="ORF">GDO81_017659</name>
    <name evidence="12" type="ORF">GDO81_026320</name>
</gene>
<dbReference type="AlphaFoldDB" id="A0AAV6Z0H8"/>
<dbReference type="PANTHER" id="PTHR26452">
    <property type="entry name" value="OLFACTORY RECEPTOR"/>
    <property type="match status" value="1"/>
</dbReference>
<dbReference type="InterPro" id="IPR000276">
    <property type="entry name" value="GPCR_Rhodpsn"/>
</dbReference>
<dbReference type="PRINTS" id="PR00245">
    <property type="entry name" value="OLFACTORYR"/>
</dbReference>
<protein>
    <recommendedName>
        <fullName evidence="11">G-protein coupled receptors family 1 profile domain-containing protein</fullName>
    </recommendedName>
</protein>
<dbReference type="PRINTS" id="PR00237">
    <property type="entry name" value="GPCRRHODOPSN"/>
</dbReference>
<keyword evidence="4" id="KW-0552">Olfaction</keyword>
<evidence type="ECO:0000256" key="4">
    <source>
        <dbReference type="ARBA" id="ARBA00022725"/>
    </source>
</evidence>
<feature type="transmembrane region" description="Helical" evidence="10">
    <location>
        <begin position="137"/>
        <end position="157"/>
    </location>
</feature>
<dbReference type="Pfam" id="PF13853">
    <property type="entry name" value="7tm_4"/>
    <property type="match status" value="1"/>
</dbReference>
<accession>A0AAV6Z0H8</accession>
<dbReference type="Gene3D" id="1.20.1070.10">
    <property type="entry name" value="Rhodopsin 7-helix transmembrane proteins"/>
    <property type="match status" value="1"/>
</dbReference>
<evidence type="ECO:0000256" key="3">
    <source>
        <dbReference type="ARBA" id="ARBA00022692"/>
    </source>
</evidence>
<keyword evidence="7 10" id="KW-0472">Membrane</keyword>
<evidence type="ECO:0000256" key="2">
    <source>
        <dbReference type="ARBA" id="ARBA00022475"/>
    </source>
</evidence>
<evidence type="ECO:0000256" key="1">
    <source>
        <dbReference type="ARBA" id="ARBA00004651"/>
    </source>
</evidence>
<dbReference type="InterPro" id="IPR000725">
    <property type="entry name" value="Olfact_rcpt"/>
</dbReference>
<dbReference type="SUPFAM" id="SSF81321">
    <property type="entry name" value="Family A G protein-coupled receptor-like"/>
    <property type="match status" value="1"/>
</dbReference>
<keyword evidence="2" id="KW-1003">Cell membrane</keyword>
<feature type="transmembrane region" description="Helical" evidence="10">
    <location>
        <begin position="267"/>
        <end position="287"/>
    </location>
</feature>
<keyword evidence="5 10" id="KW-1133">Transmembrane helix</keyword>
<keyword evidence="8" id="KW-0675">Receptor</keyword>
<evidence type="ECO:0000313" key="12">
    <source>
        <dbReference type="EMBL" id="KAG8542656.1"/>
    </source>
</evidence>
<evidence type="ECO:0000256" key="9">
    <source>
        <dbReference type="ARBA" id="ARBA00023224"/>
    </source>
</evidence>
<keyword evidence="9" id="KW-0807">Transducer</keyword>
<evidence type="ECO:0000256" key="8">
    <source>
        <dbReference type="ARBA" id="ARBA00023170"/>
    </source>
</evidence>
<comment type="subcellular location">
    <subcellularLocation>
        <location evidence="1">Cell membrane</location>
        <topology evidence="1">Multi-pass membrane protein</topology>
    </subcellularLocation>
</comment>
<name>A0AAV6Z0H8_ENGPU</name>
<feature type="domain" description="G-protein coupled receptors family 1 profile" evidence="11">
    <location>
        <begin position="37"/>
        <end position="285"/>
    </location>
</feature>
<keyword evidence="3 10" id="KW-0812">Transmembrane</keyword>
<dbReference type="GO" id="GO:0004930">
    <property type="term" value="F:G protein-coupled receptor activity"/>
    <property type="evidence" value="ECO:0007669"/>
    <property type="project" value="UniProtKB-KW"/>
</dbReference>
<dbReference type="PROSITE" id="PS50262">
    <property type="entry name" value="G_PROTEIN_RECEP_F1_2"/>
    <property type="match status" value="1"/>
</dbReference>
<keyword evidence="4" id="KW-0716">Sensory transduction</keyword>
<proteinExistence type="predicted"/>
<dbReference type="GO" id="GO:0005886">
    <property type="term" value="C:plasma membrane"/>
    <property type="evidence" value="ECO:0007669"/>
    <property type="project" value="UniProtKB-SubCell"/>
</dbReference>
<evidence type="ECO:0000256" key="7">
    <source>
        <dbReference type="ARBA" id="ARBA00023136"/>
    </source>
</evidence>
<feature type="transmembrane region" description="Helical" evidence="10">
    <location>
        <begin position="97"/>
        <end position="116"/>
    </location>
</feature>
<dbReference type="EMBL" id="WNYA01000009">
    <property type="protein sequence ID" value="KAG8555304.1"/>
    <property type="molecule type" value="Genomic_DNA"/>
</dbReference>
<dbReference type="Proteomes" id="UP000824782">
    <property type="component" value="Unassembled WGS sequence"/>
</dbReference>
<reference evidence="12" key="1">
    <citation type="thesis" date="2020" institute="ProQuest LLC" country="789 East Eisenhower Parkway, Ann Arbor, MI, USA">
        <title>Comparative Genomics and Chromosome Evolution.</title>
        <authorList>
            <person name="Mudd A.B."/>
        </authorList>
    </citation>
    <scope>NUCLEOTIDE SEQUENCE</scope>
    <source>
        <strain evidence="12">237g6f4</strain>
        <tissue evidence="12">Blood</tissue>
    </source>
</reference>
<evidence type="ECO:0000313" key="14">
    <source>
        <dbReference type="Proteomes" id="UP000824782"/>
    </source>
</evidence>
<dbReference type="InterPro" id="IPR017452">
    <property type="entry name" value="GPCR_Rhodpsn_7TM"/>
</dbReference>
<feature type="transmembrane region" description="Helical" evidence="10">
    <location>
        <begin position="192"/>
        <end position="211"/>
    </location>
</feature>
<comment type="caution">
    <text evidence="12">The sequence shown here is derived from an EMBL/GenBank/DDBJ whole genome shotgun (WGS) entry which is preliminary data.</text>
</comment>
<evidence type="ECO:0000313" key="13">
    <source>
        <dbReference type="EMBL" id="KAG8555304.1"/>
    </source>
</evidence>
<evidence type="ECO:0000256" key="10">
    <source>
        <dbReference type="SAM" id="Phobius"/>
    </source>
</evidence>
<feature type="transmembrane region" description="Helical" evidence="10">
    <location>
        <begin position="58"/>
        <end position="77"/>
    </location>
</feature>
<organism evidence="12 14">
    <name type="scientific">Engystomops pustulosus</name>
    <name type="common">Tungara frog</name>
    <name type="synonym">Physalaemus pustulosus</name>
    <dbReference type="NCBI Taxonomy" id="76066"/>
    <lineage>
        <taxon>Eukaryota</taxon>
        <taxon>Metazoa</taxon>
        <taxon>Chordata</taxon>
        <taxon>Craniata</taxon>
        <taxon>Vertebrata</taxon>
        <taxon>Euteleostomi</taxon>
        <taxon>Amphibia</taxon>
        <taxon>Batrachia</taxon>
        <taxon>Anura</taxon>
        <taxon>Neobatrachia</taxon>
        <taxon>Hyloidea</taxon>
        <taxon>Leptodactylidae</taxon>
        <taxon>Leiuperinae</taxon>
        <taxon>Engystomops</taxon>
    </lineage>
</organism>
<dbReference type="EMBL" id="WNYA01004636">
    <property type="protein sequence ID" value="KAG8542656.1"/>
    <property type="molecule type" value="Genomic_DNA"/>
</dbReference>
<dbReference type="InterPro" id="IPR050516">
    <property type="entry name" value="Olfactory_GPCR"/>
</dbReference>
<evidence type="ECO:0000256" key="5">
    <source>
        <dbReference type="ARBA" id="ARBA00022989"/>
    </source>
</evidence>
<dbReference type="FunFam" id="1.20.1070.10:FF:000015">
    <property type="entry name" value="Olfactory receptor"/>
    <property type="match status" value="1"/>
</dbReference>
<keyword evidence="14" id="KW-1185">Reference proteome</keyword>
<dbReference type="CDD" id="cd13954">
    <property type="entry name" value="7tmA_OR"/>
    <property type="match status" value="1"/>
</dbReference>